<comment type="caution">
    <text evidence="3">The sequence shown here is derived from an EMBL/GenBank/DDBJ whole genome shotgun (WGS) entry which is preliminary data.</text>
</comment>
<keyword evidence="1" id="KW-0175">Coiled coil</keyword>
<feature type="region of interest" description="Disordered" evidence="2">
    <location>
        <begin position="2437"/>
        <end position="2484"/>
    </location>
</feature>
<feature type="compositionally biased region" description="Low complexity" evidence="2">
    <location>
        <begin position="685"/>
        <end position="696"/>
    </location>
</feature>
<dbReference type="GO" id="GO:0000278">
    <property type="term" value="P:mitotic cell cycle"/>
    <property type="evidence" value="ECO:0007669"/>
    <property type="project" value="TreeGrafter"/>
</dbReference>
<feature type="compositionally biased region" description="Low complexity" evidence="2">
    <location>
        <begin position="1217"/>
        <end position="1237"/>
    </location>
</feature>
<feature type="region of interest" description="Disordered" evidence="2">
    <location>
        <begin position="1154"/>
        <end position="1178"/>
    </location>
</feature>
<feature type="region of interest" description="Disordered" evidence="2">
    <location>
        <begin position="2091"/>
        <end position="2114"/>
    </location>
</feature>
<evidence type="ECO:0000256" key="2">
    <source>
        <dbReference type="SAM" id="MobiDB-lite"/>
    </source>
</evidence>
<feature type="region of interest" description="Disordered" evidence="2">
    <location>
        <begin position="975"/>
        <end position="996"/>
    </location>
</feature>
<dbReference type="GO" id="GO:0051295">
    <property type="term" value="P:establishment of meiotic spindle localization"/>
    <property type="evidence" value="ECO:0007669"/>
    <property type="project" value="TreeGrafter"/>
</dbReference>
<dbReference type="GO" id="GO:0005516">
    <property type="term" value="F:calmodulin binding"/>
    <property type="evidence" value="ECO:0007669"/>
    <property type="project" value="TreeGrafter"/>
</dbReference>
<name>A0A8J5XJ68_DIALT</name>
<feature type="compositionally biased region" description="Pro residues" evidence="2">
    <location>
        <begin position="2709"/>
        <end position="2718"/>
    </location>
</feature>
<feature type="compositionally biased region" description="Low complexity" evidence="2">
    <location>
        <begin position="508"/>
        <end position="525"/>
    </location>
</feature>
<feature type="region of interest" description="Disordered" evidence="2">
    <location>
        <begin position="2362"/>
        <end position="2420"/>
    </location>
</feature>
<dbReference type="PROSITE" id="PS50096">
    <property type="entry name" value="IQ"/>
    <property type="match status" value="7"/>
</dbReference>
<feature type="compositionally biased region" description="Low complexity" evidence="2">
    <location>
        <begin position="2055"/>
        <end position="2075"/>
    </location>
</feature>
<gene>
    <name evidence="3" type="ORF">KFE25_012107</name>
</gene>
<proteinExistence type="predicted"/>
<feature type="compositionally biased region" description="Low complexity" evidence="2">
    <location>
        <begin position="627"/>
        <end position="643"/>
    </location>
</feature>
<dbReference type="PANTHER" id="PTHR22706:SF2">
    <property type="entry name" value="SFI1 SPINDLE BODY DOMAIN-CONTAINING PROTEIN"/>
    <property type="match status" value="1"/>
</dbReference>
<protein>
    <submittedName>
        <fullName evidence="3">Uncharacterized protein</fullName>
    </submittedName>
</protein>
<feature type="region of interest" description="Disordered" evidence="2">
    <location>
        <begin position="2293"/>
        <end position="2322"/>
    </location>
</feature>
<dbReference type="GO" id="GO:0000922">
    <property type="term" value="C:spindle pole"/>
    <property type="evidence" value="ECO:0007669"/>
    <property type="project" value="TreeGrafter"/>
</dbReference>
<feature type="region of interest" description="Disordered" evidence="2">
    <location>
        <begin position="486"/>
        <end position="525"/>
    </location>
</feature>
<sequence length="2836" mass="280832">MADEERQRLLPLRAFTPTAARVREVGERAAARSAAFWRSTSHGHVALACAWADGAELAAALHAPRDARRVARSLAALTPVLSHTGEGASRLAHVFVPYADGVLQATFASDEQLGAAALGALPPADDNDDDETLIVGRLLRALGGPEGAHASSLRPAGAARLSALLPLAEFGRDFDRLQPIVACAGGCTAGAYARFWAPQADTRPAVGGGAGHDGATNASVRALRTAPALRVVAQSARARELGGDRPALATASARAAAAEGARADKVGDGAPAEEDEDDRLAGAPATTPIDADGGDELSRAHRQRRPQLVLVAKGASPAAFARTAALARPRSAWGGGDDGSSRPAVLSIAFVPCADGVLEIGATARAWHAPPNVCHAFLLTQPAVRPAAGGAGADGNGAMRRGARASEARVGGVAGACARVGLALPPPVRWLGGVPAGARARASSAPPRARTGATSTAAAAPRTPNAALVRASCGDAAAPPRVVPAASGACAGASGASVTSAPEPRADAPAYAPATGRRAGAGASRATAALGPRAYAPVTDGDADAPADTAAAVGVVTGAATADSPIGAATADSPTGAATAGSPTGAATADSPTGAATADSPTGAATAGSPTGAATADSPTGAATADSPTGAATAGSPTGAATADSPTGAATADSPTGAATADSPTGAATADSPIGADPPSFEPPAAASDAWSDTSSLRAERALAPAGTTVDAAAVAAGAEDESADPAGTVDAAAESADGAAAVEIQRFARGRVARGRHAAATAAATTAAIAVQRSVRARAARTRHAARSAASAAAAVTLQRAARGRASRARGTAAAAAVMAAALHIQRRAREHGARARDGGRTAAEAGEVQDARTSGPTGAAGALRTDDGASADAPRTAAAEQPPFAVVVAVVGARAHGEAVDRFGAALAAALGDSCALVTVEGALLGAQQRAADARAAAEVAAISARGQPPPAGLVARLVAGACEHAILAAERRSSRPTAARMDEGGADAHGGAADGGEANVAVVLAGAPTSRETLATIEGALGRALTACVHIAPAPATGSTIGAAAPAAVDAPAAAGAAAVPATTVTTAVTAPTAVTAVTAPTAVQFASARALLPVRRDLLQLLAKREGGALLQLDAAALSSEAGVRVAAKRTAAAVRARAVQHAAARAAAPAAARLAREPRPTPPRSPTGAAERKKVAAARIQSAARALLGARQIARARFASTVLQAAERGRSARSALRARQARASAAPASGPPALDAVADARVEVARARAEAEAKAGSQVATAARAVALVAAADDVQARVAAATALQATARGMRVRLRMRRAAVRIQAASRGQRARRKRSFLAHAARTAAASAAASRRLSDASMAVAALAERRAALERQPHADHAHEVARAPLRPARGSTEGVTPLLTPEARAINRATGKMAMLSEQRLSRDAALGRQFRAGLRARAAAASTVQRVARGTMARLLVASRRNDLLAQLSEVRELGRALESKARAPAHARRGHARGLDAHWLAGGFDADGDVDNGDVHDGDVAVRAFSANGGGGRGGGGGGHGGGGGGRGGGGGGHGGGGGGRGGGGGEAGDASALGRARDTGRSQSSLSDGAALSEAALSDAALSDAALSDAALSDAALSDMRAALDGAEESVRAVRAELDALIESVFAATRVQAIVRGERARKLSPPSNRPRRLSAASGRAKASARAAAAAVMADAERGEGVHGGTGGGAFATGGVAGDGGAAAARGSEGGTFLTSIDSLFVTVPQIARGAAGAAGEADAAPSGCGASSASADGAASAPFNAAAVRVPSTSSGVERGVLIDGRRRRLSALGYHRRASSIQAKFRWHKLSALWDTVESLVSRVEADALESASATIAVTLRQRNRQRRAQLEALELCSEHAVTVQRVWRGFAARASVDKLRWSRRAPLLEIAARVAQRRWRELSRARARRRCVALARDIVASALQHVWEREHAALRARATLRLQRAYRARAAARRSRAERAARSARRRRLKAQVECHVRLGLSVPWRRYVDASGVAAARARAAAWGRAEGGGGLNGGAGARVGDAGGADGGGEDDEDDHEWLGGDARSNASPPSATPSGAPPSGQRQEALYRDTVRATPSAQLASSSMNETRAPGDARASARTQGDALAAAAAAAAAVHGTGAAAAAAARGTGAAAALVRRAASMATDEEEAAFQADITASAIAAAQAVVAAGGSEEAAAEAAAAAFELARVRAERAALLALLRAQRPKLATRSADGGIHWDASLEAAARLLRGEGARGGKGGAERALSDEERALAHLLAAAGPGAAAGALGGGGGGGGGAGGGGGGGGGGGARASEEAAIRRWTSRAERERRARLALSRTAAVYGTAVEPATTAAAAAAAAAVRGALASARPAPVTTPRGRRAPAGGAPDSAELARTLPGAGTRRAASSRGRRSYADSRHVEADSRYADSRRVPMLVPPYAARARGALGSSPGGTDAGADGAGAPDTGDAGKAPRSGRRAPRASRDSDEDLWTVPYAFQTPPVPRPPAAALGIGYARSPRHATAATRAAAKPAPARGSGAMSGCSRAPAHEIGDGGGSHGIVDIWRASDDSIESAGSRVDVAADASLGGAAAERAPLGACAATGVVRGLSRGDAEGFALGERWAPDGEAGDDEPDDGGLEVVWSDLPPPFPLPAHAERVGARPSPPPPPARHLARAHGARAHAPAHAAAPPRRAAEAAPGGDAARVDGGGHVRVYPLPPVLPVPTGPGSGRPGRVSPRAGSASVNLHAPARPYVAVQRALATPALSAALIASTVMAAATASRGSGVATGGPDAPLRGEVELLRALVPPPPPPLSTLPSVPRPVPAMLRSAAPVAASGNGGAPK</sequence>
<feature type="compositionally biased region" description="Gly residues" evidence="2">
    <location>
        <begin position="2293"/>
        <end position="2305"/>
    </location>
</feature>
<feature type="compositionally biased region" description="Gly residues" evidence="2">
    <location>
        <begin position="2020"/>
        <end position="2042"/>
    </location>
</feature>
<feature type="region of interest" description="Disordered" evidence="2">
    <location>
        <begin position="830"/>
        <end position="879"/>
    </location>
</feature>
<reference evidence="3" key="1">
    <citation type="submission" date="2021-05" db="EMBL/GenBank/DDBJ databases">
        <title>The genome of the haptophyte Pavlova lutheri (Diacronema luteri, Pavlovales) - a model for lipid biosynthesis in eukaryotic algae.</title>
        <authorList>
            <person name="Hulatt C.J."/>
            <person name="Posewitz M.C."/>
        </authorList>
    </citation>
    <scope>NUCLEOTIDE SEQUENCE</scope>
    <source>
        <strain evidence="3">NIVA-4/92</strain>
    </source>
</reference>
<feature type="compositionally biased region" description="Low complexity" evidence="2">
    <location>
        <begin position="573"/>
        <end position="589"/>
    </location>
</feature>
<feature type="compositionally biased region" description="Gly residues" evidence="2">
    <location>
        <begin position="1522"/>
        <end position="1562"/>
    </location>
</feature>
<feature type="compositionally biased region" description="Low complexity" evidence="2">
    <location>
        <begin position="486"/>
        <end position="497"/>
    </location>
</feature>
<dbReference type="InterPro" id="IPR051185">
    <property type="entry name" value="ASPM"/>
</dbReference>
<feature type="compositionally biased region" description="Basic and acidic residues" evidence="2">
    <location>
        <begin position="2307"/>
        <end position="2322"/>
    </location>
</feature>
<feature type="compositionally biased region" description="Basic and acidic residues" evidence="2">
    <location>
        <begin position="832"/>
        <end position="841"/>
    </location>
</feature>
<feature type="region of interest" description="Disordered" evidence="2">
    <location>
        <begin position="2615"/>
        <end position="2734"/>
    </location>
</feature>
<feature type="compositionally biased region" description="Basic and acidic residues" evidence="2">
    <location>
        <begin position="2407"/>
        <end position="2420"/>
    </location>
</feature>
<evidence type="ECO:0000313" key="3">
    <source>
        <dbReference type="EMBL" id="KAG8462287.1"/>
    </source>
</evidence>
<feature type="compositionally biased region" description="Low complexity" evidence="2">
    <location>
        <begin position="2725"/>
        <end position="2734"/>
    </location>
</feature>
<feature type="compositionally biased region" description="Low complexity" evidence="2">
    <location>
        <begin position="2674"/>
        <end position="2696"/>
    </location>
</feature>
<feature type="region of interest" description="Disordered" evidence="2">
    <location>
        <begin position="567"/>
        <end position="696"/>
    </location>
</feature>
<dbReference type="InterPro" id="IPR000048">
    <property type="entry name" value="IQ_motif_EF-hand-BS"/>
</dbReference>
<organism evidence="3 4">
    <name type="scientific">Diacronema lutheri</name>
    <name type="common">Unicellular marine alga</name>
    <name type="synonym">Monochrysis lutheri</name>
    <dbReference type="NCBI Taxonomy" id="2081491"/>
    <lineage>
        <taxon>Eukaryota</taxon>
        <taxon>Haptista</taxon>
        <taxon>Haptophyta</taxon>
        <taxon>Pavlovophyceae</taxon>
        <taxon>Pavlovales</taxon>
        <taxon>Pavlovaceae</taxon>
        <taxon>Diacronema</taxon>
    </lineage>
</organism>
<feature type="compositionally biased region" description="Low complexity" evidence="2">
    <location>
        <begin position="2393"/>
        <end position="2402"/>
    </location>
</feature>
<feature type="region of interest" description="Disordered" evidence="2">
    <location>
        <begin position="2019"/>
        <end position="2079"/>
    </location>
</feature>
<feature type="coiled-coil region" evidence="1">
    <location>
        <begin position="1612"/>
        <end position="1639"/>
    </location>
</feature>
<feature type="compositionally biased region" description="Low complexity" evidence="2">
    <location>
        <begin position="600"/>
        <end position="616"/>
    </location>
</feature>
<evidence type="ECO:0000313" key="4">
    <source>
        <dbReference type="Proteomes" id="UP000751190"/>
    </source>
</evidence>
<feature type="compositionally biased region" description="Polar residues" evidence="2">
    <location>
        <begin position="2091"/>
        <end position="2102"/>
    </location>
</feature>
<keyword evidence="4" id="KW-1185">Reference proteome</keyword>
<dbReference type="Proteomes" id="UP000751190">
    <property type="component" value="Unassembled WGS sequence"/>
</dbReference>
<feature type="compositionally biased region" description="Low complexity" evidence="2">
    <location>
        <begin position="2450"/>
        <end position="2467"/>
    </location>
</feature>
<dbReference type="EMBL" id="JAGTXO010000021">
    <property type="protein sequence ID" value="KAG8462287.1"/>
    <property type="molecule type" value="Genomic_DNA"/>
</dbReference>
<feature type="region of interest" description="Disordered" evidence="2">
    <location>
        <begin position="438"/>
        <end position="463"/>
    </location>
</feature>
<feature type="compositionally biased region" description="Acidic residues" evidence="2">
    <location>
        <begin position="2621"/>
        <end position="2631"/>
    </location>
</feature>
<dbReference type="OMA" id="CNFCILA"/>
<feature type="region of interest" description="Disordered" evidence="2">
    <location>
        <begin position="1522"/>
        <end position="1582"/>
    </location>
</feature>
<dbReference type="GO" id="GO:0007051">
    <property type="term" value="P:spindle organization"/>
    <property type="evidence" value="ECO:0007669"/>
    <property type="project" value="TreeGrafter"/>
</dbReference>
<evidence type="ECO:0000256" key="1">
    <source>
        <dbReference type="SAM" id="Coils"/>
    </source>
</evidence>
<dbReference type="PANTHER" id="PTHR22706">
    <property type="entry name" value="ASSEMBLY FACTOR FOR SPINDLE MICROTUBULES"/>
    <property type="match status" value="1"/>
</dbReference>
<feature type="region of interest" description="Disordered" evidence="2">
    <location>
        <begin position="252"/>
        <end position="296"/>
    </location>
</feature>
<feature type="region of interest" description="Disordered" evidence="2">
    <location>
        <begin position="1214"/>
        <end position="1237"/>
    </location>
</feature>
<dbReference type="SMART" id="SM00015">
    <property type="entry name" value="IQ"/>
    <property type="match status" value="7"/>
</dbReference>
<accession>A0A8J5XJ68</accession>